<protein>
    <submittedName>
        <fullName evidence="2">Uncharacterized protein</fullName>
    </submittedName>
</protein>
<accession>A0ABR9XN36</accession>
<feature type="chain" id="PRO_5046305294" evidence="1">
    <location>
        <begin position="20"/>
        <end position="256"/>
    </location>
</feature>
<name>A0ABR9XN36_9SPHI</name>
<evidence type="ECO:0000313" key="2">
    <source>
        <dbReference type="EMBL" id="MBE9668425.1"/>
    </source>
</evidence>
<evidence type="ECO:0000256" key="1">
    <source>
        <dbReference type="SAM" id="SignalP"/>
    </source>
</evidence>
<organism evidence="2 3">
    <name type="scientific">Mucilaginibacter boryungensis</name>
    <dbReference type="NCBI Taxonomy" id="768480"/>
    <lineage>
        <taxon>Bacteria</taxon>
        <taxon>Pseudomonadati</taxon>
        <taxon>Bacteroidota</taxon>
        <taxon>Sphingobacteriia</taxon>
        <taxon>Sphingobacteriales</taxon>
        <taxon>Sphingobacteriaceae</taxon>
        <taxon>Mucilaginibacter</taxon>
    </lineage>
</organism>
<dbReference type="Proteomes" id="UP000632774">
    <property type="component" value="Unassembled WGS sequence"/>
</dbReference>
<dbReference type="RefSeq" id="WP_194107826.1">
    <property type="nucleotide sequence ID" value="NZ_JADFFM010000002.1"/>
</dbReference>
<comment type="caution">
    <text evidence="2">The sequence shown here is derived from an EMBL/GenBank/DDBJ whole genome shotgun (WGS) entry which is preliminary data.</text>
</comment>
<dbReference type="EMBL" id="JADFFM010000002">
    <property type="protein sequence ID" value="MBE9668425.1"/>
    <property type="molecule type" value="Genomic_DNA"/>
</dbReference>
<keyword evidence="3" id="KW-1185">Reference proteome</keyword>
<gene>
    <name evidence="2" type="ORF">IRJ18_18790</name>
</gene>
<sequence>MKKVILVCVLFLSVNGLFAQTTKRIEADLLKSFKKIDYWRWNNKDTTINNIDSLFEANNRFGRKLQNYASKYPYTIYAPFHSLIKNDVDINTSSDNLLRVYSWDTETGGTMHFFQNVFQYKERAKVYASFTPYKVEGDDQPNYRKIYTLTSNGTSYYLVTFLTIGSSKDIVKGLEIFQIKKDTLVGTKLIKTKNGLTNELFYYYDLSKTDDDIDADIKYDSVKSIIYMPLVTQHNRATKKYITYKFTGKYFEKVKS</sequence>
<reference evidence="2 3" key="1">
    <citation type="submission" date="2020-10" db="EMBL/GenBank/DDBJ databases">
        <title>Mucilaginibacter mali sp. nov., isolated from rhizosphere soil of apple orchard.</title>
        <authorList>
            <person name="Lee J.-S."/>
            <person name="Kim H.S."/>
            <person name="Kim J.-S."/>
        </authorList>
    </citation>
    <scope>NUCLEOTIDE SEQUENCE [LARGE SCALE GENOMIC DNA]</scope>
    <source>
        <strain evidence="2 3">KCTC 23157</strain>
    </source>
</reference>
<proteinExistence type="predicted"/>
<evidence type="ECO:0000313" key="3">
    <source>
        <dbReference type="Proteomes" id="UP000632774"/>
    </source>
</evidence>
<keyword evidence="1" id="KW-0732">Signal</keyword>
<feature type="signal peptide" evidence="1">
    <location>
        <begin position="1"/>
        <end position="19"/>
    </location>
</feature>